<protein>
    <submittedName>
        <fullName evidence="2">Uncharacterized protein</fullName>
    </submittedName>
</protein>
<dbReference type="OrthoDB" id="2928561at2759"/>
<evidence type="ECO:0000256" key="1">
    <source>
        <dbReference type="SAM" id="MobiDB-lite"/>
    </source>
</evidence>
<reference evidence="2 3" key="1">
    <citation type="journal article" date="2019" name="Nat. Ecol. Evol.">
        <title>Megaphylogeny resolves global patterns of mushroom evolution.</title>
        <authorList>
            <person name="Varga T."/>
            <person name="Krizsan K."/>
            <person name="Foldi C."/>
            <person name="Dima B."/>
            <person name="Sanchez-Garcia M."/>
            <person name="Sanchez-Ramirez S."/>
            <person name="Szollosi G.J."/>
            <person name="Szarkandi J.G."/>
            <person name="Papp V."/>
            <person name="Albert L."/>
            <person name="Andreopoulos W."/>
            <person name="Angelini C."/>
            <person name="Antonin V."/>
            <person name="Barry K.W."/>
            <person name="Bougher N.L."/>
            <person name="Buchanan P."/>
            <person name="Buyck B."/>
            <person name="Bense V."/>
            <person name="Catcheside P."/>
            <person name="Chovatia M."/>
            <person name="Cooper J."/>
            <person name="Damon W."/>
            <person name="Desjardin D."/>
            <person name="Finy P."/>
            <person name="Geml J."/>
            <person name="Haridas S."/>
            <person name="Hughes K."/>
            <person name="Justo A."/>
            <person name="Karasinski D."/>
            <person name="Kautmanova I."/>
            <person name="Kiss B."/>
            <person name="Kocsube S."/>
            <person name="Kotiranta H."/>
            <person name="LaButti K.M."/>
            <person name="Lechner B.E."/>
            <person name="Liimatainen K."/>
            <person name="Lipzen A."/>
            <person name="Lukacs Z."/>
            <person name="Mihaltcheva S."/>
            <person name="Morgado L.N."/>
            <person name="Niskanen T."/>
            <person name="Noordeloos M.E."/>
            <person name="Ohm R.A."/>
            <person name="Ortiz-Santana B."/>
            <person name="Ovrebo C."/>
            <person name="Racz N."/>
            <person name="Riley R."/>
            <person name="Savchenko A."/>
            <person name="Shiryaev A."/>
            <person name="Soop K."/>
            <person name="Spirin V."/>
            <person name="Szebenyi C."/>
            <person name="Tomsovsky M."/>
            <person name="Tulloss R.E."/>
            <person name="Uehling J."/>
            <person name="Grigoriev I.V."/>
            <person name="Vagvolgyi C."/>
            <person name="Papp T."/>
            <person name="Martin F.M."/>
            <person name="Miettinen O."/>
            <person name="Hibbett D.S."/>
            <person name="Nagy L.G."/>
        </authorList>
    </citation>
    <scope>NUCLEOTIDE SEQUENCE [LARGE SCALE GENOMIC DNA]</scope>
    <source>
        <strain evidence="2 3">CBS 962.96</strain>
    </source>
</reference>
<dbReference type="AlphaFoldDB" id="A0A4S8MHQ3"/>
<proteinExistence type="predicted"/>
<dbReference type="Proteomes" id="UP000297245">
    <property type="component" value="Unassembled WGS sequence"/>
</dbReference>
<feature type="region of interest" description="Disordered" evidence="1">
    <location>
        <begin position="98"/>
        <end position="129"/>
    </location>
</feature>
<evidence type="ECO:0000313" key="2">
    <source>
        <dbReference type="EMBL" id="THV02215.1"/>
    </source>
</evidence>
<gene>
    <name evidence="2" type="ORF">K435DRAFT_853026</name>
</gene>
<accession>A0A4S8MHQ3</accession>
<keyword evidence="3" id="KW-1185">Reference proteome</keyword>
<sequence>MVLTWNILPDIDAAIPQLVNDTTGRQQFMRLNNDSFDKHAGLDLLFNTISHVGAFHSSEERFPPPKCYPDTRIDVLQELSHWITSNSWKRFVNHLIHPRSRDRSSSVISNRSAGSSSSAPTSPTSPGSC</sequence>
<name>A0A4S8MHQ3_DENBC</name>
<evidence type="ECO:0000313" key="3">
    <source>
        <dbReference type="Proteomes" id="UP000297245"/>
    </source>
</evidence>
<organism evidence="2 3">
    <name type="scientific">Dendrothele bispora (strain CBS 962.96)</name>
    <dbReference type="NCBI Taxonomy" id="1314807"/>
    <lineage>
        <taxon>Eukaryota</taxon>
        <taxon>Fungi</taxon>
        <taxon>Dikarya</taxon>
        <taxon>Basidiomycota</taxon>
        <taxon>Agaricomycotina</taxon>
        <taxon>Agaricomycetes</taxon>
        <taxon>Agaricomycetidae</taxon>
        <taxon>Agaricales</taxon>
        <taxon>Agaricales incertae sedis</taxon>
        <taxon>Dendrothele</taxon>
    </lineage>
</organism>
<dbReference type="EMBL" id="ML179079">
    <property type="protein sequence ID" value="THV02215.1"/>
    <property type="molecule type" value="Genomic_DNA"/>
</dbReference>
<feature type="compositionally biased region" description="Low complexity" evidence="1">
    <location>
        <begin position="105"/>
        <end position="129"/>
    </location>
</feature>